<dbReference type="Proteomes" id="UP000289946">
    <property type="component" value="Unassembled WGS sequence"/>
</dbReference>
<keyword evidence="3" id="KW-0813">Transport</keyword>
<evidence type="ECO:0000256" key="4">
    <source>
        <dbReference type="ARBA" id="ARBA00022729"/>
    </source>
</evidence>
<sequence length="329" mass="36503">MVLRGSRAAGKSGSLTMTSYGGSFQDILIVTVTDPFTKETDIKVTIVPTPDIAKLKAQELMGNVEIDLFAIPDEVAAYASKQGFWEKLDLSMFDIEDMVIPPTSELVTSHSYVGGLAWDPKKHRPEDHPANFAEYFDLKKFPGRRTFRNRPNETLEAALLADGVLPKNIYPLDINRAFDVLDRIKPSIAAWITATPQTISLLQTGEIDFSYTYASRVQSTNQPGSGAPLSFSFEQNLIGPEKLAVAKGAPNKEKAMKFAAYFLRPEVQGRLCDAAASVPNSKKAVSMLSPETRKWLPDMSNPNHLVLNGAYWIDNLESVSRRFKEWVLT</sequence>
<accession>A0ABY0D8E5</accession>
<name>A0ABY0D8E5_9BRAD</name>
<evidence type="ECO:0000256" key="3">
    <source>
        <dbReference type="ARBA" id="ARBA00022448"/>
    </source>
</evidence>
<reference evidence="6 7" key="1">
    <citation type="submission" date="2018-10" db="EMBL/GenBank/DDBJ databases">
        <title>Bradyrhizobium sp. nov., isolated from effective nodules of peanut in China.</title>
        <authorList>
            <person name="Li Y."/>
        </authorList>
    </citation>
    <scope>NUCLEOTIDE SEQUENCE [LARGE SCALE GENOMIC DNA]</scope>
    <source>
        <strain evidence="6 7">CCBAU 51781</strain>
    </source>
</reference>
<protein>
    <submittedName>
        <fullName evidence="6">ABC transporter substrate-binding protein</fullName>
    </submittedName>
</protein>
<dbReference type="Gene3D" id="3.40.190.10">
    <property type="entry name" value="Periplasmic binding protein-like II"/>
    <property type="match status" value="2"/>
</dbReference>
<dbReference type="PANTHER" id="PTHR30006">
    <property type="entry name" value="THIAMINE-BINDING PERIPLASMIC PROTEIN-RELATED"/>
    <property type="match status" value="1"/>
</dbReference>
<dbReference type="Pfam" id="PF13416">
    <property type="entry name" value="SBP_bac_8"/>
    <property type="match status" value="1"/>
</dbReference>
<evidence type="ECO:0000256" key="2">
    <source>
        <dbReference type="ARBA" id="ARBA00008520"/>
    </source>
</evidence>
<dbReference type="EMBL" id="RDRA01000060">
    <property type="protein sequence ID" value="RXG84496.1"/>
    <property type="molecule type" value="Genomic_DNA"/>
</dbReference>
<comment type="caution">
    <text evidence="6">The sequence shown here is derived from an EMBL/GenBank/DDBJ whole genome shotgun (WGS) entry which is preliminary data.</text>
</comment>
<evidence type="ECO:0000313" key="7">
    <source>
        <dbReference type="Proteomes" id="UP000289946"/>
    </source>
</evidence>
<evidence type="ECO:0000256" key="5">
    <source>
        <dbReference type="ARBA" id="ARBA00022764"/>
    </source>
</evidence>
<comment type="similarity">
    <text evidence="2">Belongs to the bacterial solute-binding protein 1 family.</text>
</comment>
<keyword evidence="7" id="KW-1185">Reference proteome</keyword>
<organism evidence="6 7">
    <name type="scientific">Bradyrhizobium zhanjiangense</name>
    <dbReference type="NCBI Taxonomy" id="1325107"/>
    <lineage>
        <taxon>Bacteria</taxon>
        <taxon>Pseudomonadati</taxon>
        <taxon>Pseudomonadota</taxon>
        <taxon>Alphaproteobacteria</taxon>
        <taxon>Hyphomicrobiales</taxon>
        <taxon>Nitrobacteraceae</taxon>
        <taxon>Bradyrhizobium</taxon>
    </lineage>
</organism>
<keyword evidence="4" id="KW-0732">Signal</keyword>
<dbReference type="CDD" id="cd13589">
    <property type="entry name" value="PBP2_polyamine_RpCGA009"/>
    <property type="match status" value="1"/>
</dbReference>
<dbReference type="SUPFAM" id="SSF53850">
    <property type="entry name" value="Periplasmic binding protein-like II"/>
    <property type="match status" value="1"/>
</dbReference>
<gene>
    <name evidence="6" type="ORF">EAS62_39735</name>
</gene>
<comment type="subcellular location">
    <subcellularLocation>
        <location evidence="1">Periplasm</location>
    </subcellularLocation>
</comment>
<evidence type="ECO:0000313" key="6">
    <source>
        <dbReference type="EMBL" id="RXG84496.1"/>
    </source>
</evidence>
<evidence type="ECO:0000256" key="1">
    <source>
        <dbReference type="ARBA" id="ARBA00004418"/>
    </source>
</evidence>
<keyword evidence="5" id="KW-0574">Periplasm</keyword>
<dbReference type="PANTHER" id="PTHR30006:SF3">
    <property type="entry name" value="THIAMINE-BINDING PERIPLASMIC PROTEIN"/>
    <property type="match status" value="1"/>
</dbReference>
<proteinExistence type="inferred from homology"/>
<dbReference type="InterPro" id="IPR006059">
    <property type="entry name" value="SBP"/>
</dbReference>